<proteinExistence type="predicted"/>
<dbReference type="RefSeq" id="WP_089416932.1">
    <property type="nucleotide sequence ID" value="NZ_CP022423.1"/>
</dbReference>
<organism evidence="2 3">
    <name type="scientific">Vitreoscilla filiformis</name>
    <dbReference type="NCBI Taxonomy" id="63"/>
    <lineage>
        <taxon>Bacteria</taxon>
        <taxon>Pseudomonadati</taxon>
        <taxon>Pseudomonadota</taxon>
        <taxon>Betaproteobacteria</taxon>
        <taxon>Neisseriales</taxon>
        <taxon>Neisseriaceae</taxon>
        <taxon>Vitreoscilla</taxon>
    </lineage>
</organism>
<dbReference type="OrthoDB" id="9787241at2"/>
<dbReference type="AlphaFoldDB" id="A0A221KFV5"/>
<protein>
    <recommendedName>
        <fullName evidence="1">CRISPR-associated protein Cas6 C-terminal domain-containing protein</fullName>
    </recommendedName>
</protein>
<feature type="domain" description="CRISPR-associated protein Cas6 C-terminal" evidence="1">
    <location>
        <begin position="163"/>
        <end position="292"/>
    </location>
</feature>
<accession>A0A221KFV5</accession>
<dbReference type="Pfam" id="PF10040">
    <property type="entry name" value="CRISPR_Cas6"/>
    <property type="match status" value="1"/>
</dbReference>
<keyword evidence="3" id="KW-1185">Reference proteome</keyword>
<name>A0A221KFV5_VITFI</name>
<dbReference type="EMBL" id="CP022423">
    <property type="protein sequence ID" value="ASM77918.1"/>
    <property type="molecule type" value="Genomic_DNA"/>
</dbReference>
<evidence type="ECO:0000259" key="1">
    <source>
        <dbReference type="Pfam" id="PF10040"/>
    </source>
</evidence>
<evidence type="ECO:0000313" key="3">
    <source>
        <dbReference type="Proteomes" id="UP000199729"/>
    </source>
</evidence>
<reference evidence="2 3" key="1">
    <citation type="submission" date="2017-07" db="EMBL/GenBank/DDBJ databases">
        <title>Complete Genome Sequence of the cosmetic ferment Vitreoscilla filiformis (ATCC15551).</title>
        <authorList>
            <person name="Contreras S."/>
            <person name="Sagory-Zalkind P."/>
            <person name="Blanquart H."/>
            <person name="Iltis A."/>
            <person name="Morand S.C."/>
        </authorList>
    </citation>
    <scope>NUCLEOTIDE SEQUENCE [LARGE SCALE GENOMIC DNA]</scope>
    <source>
        <strain evidence="2 3">ATCC 15551</strain>
    </source>
</reference>
<dbReference type="Proteomes" id="UP000199729">
    <property type="component" value="Chromosome"/>
</dbReference>
<gene>
    <name evidence="2" type="ORF">VITFI_CDS2140</name>
</gene>
<dbReference type="KEGG" id="vff:VITFI_CDS2140"/>
<dbReference type="InterPro" id="IPR019267">
    <property type="entry name" value="CRISPR-assoc_Cas6_C"/>
</dbReference>
<sequence>MQWFHLELTHRLLDDLSLPAPGGLGALYRSVFGLALHRRAPTLCERYAGDQSDSLRPWWLWPPDLGDETDLPAGTVLRARFSLHASSAPDVDACLQAFDDFGLLGLGTERSRAVLDEVAWLTPSGPEPVGAAVPPPWCAQDVWQTAQAELTERPNPQQSGVWLNSVTPLRLKFRSALITQPPPLSEVLQACFTRLGAMLRLAQPTSARHPTTWLSPEDKTAWLQWSRHWMPDLAWTQRAQVHRWSSRQQRAIRIDGLTGAWAYPPEACPALPWLRLGEHLQLGGKTTVGMGAFNVALRQPHGDDNEEGGQA</sequence>
<evidence type="ECO:0000313" key="2">
    <source>
        <dbReference type="EMBL" id="ASM77918.1"/>
    </source>
</evidence>